<dbReference type="InterPro" id="IPR050357">
    <property type="entry name" value="Arrestin_domain-protein"/>
</dbReference>
<dbReference type="EMBL" id="CAJZBQ010000011">
    <property type="protein sequence ID" value="CAG9313827.1"/>
    <property type="molecule type" value="Genomic_DNA"/>
</dbReference>
<feature type="domain" description="Arrestin C-terminal-like" evidence="2">
    <location>
        <begin position="169"/>
        <end position="301"/>
    </location>
</feature>
<comment type="caution">
    <text evidence="3">The sequence shown here is derived from an EMBL/GenBank/DDBJ whole genome shotgun (WGS) entry which is preliminary data.</text>
</comment>
<dbReference type="InterPro" id="IPR014752">
    <property type="entry name" value="Arrestin-like_C"/>
</dbReference>
<organism evidence="3 4">
    <name type="scientific">Blepharisma stoltei</name>
    <dbReference type="NCBI Taxonomy" id="1481888"/>
    <lineage>
        <taxon>Eukaryota</taxon>
        <taxon>Sar</taxon>
        <taxon>Alveolata</taxon>
        <taxon>Ciliophora</taxon>
        <taxon>Postciliodesmatophora</taxon>
        <taxon>Heterotrichea</taxon>
        <taxon>Heterotrichida</taxon>
        <taxon>Blepharismidae</taxon>
        <taxon>Blepharisma</taxon>
    </lineage>
</organism>
<dbReference type="InterPro" id="IPR011021">
    <property type="entry name" value="Arrestin-like_N"/>
</dbReference>
<dbReference type="SUPFAM" id="SSF81296">
    <property type="entry name" value="E set domains"/>
    <property type="match status" value="1"/>
</dbReference>
<evidence type="ECO:0000313" key="4">
    <source>
        <dbReference type="Proteomes" id="UP001162131"/>
    </source>
</evidence>
<reference evidence="3" key="1">
    <citation type="submission" date="2021-09" db="EMBL/GenBank/DDBJ databases">
        <authorList>
            <consortium name="AG Swart"/>
            <person name="Singh M."/>
            <person name="Singh A."/>
            <person name="Seah K."/>
            <person name="Emmerich C."/>
        </authorList>
    </citation>
    <scope>NUCLEOTIDE SEQUENCE</scope>
    <source>
        <strain evidence="3">ATCC30299</strain>
    </source>
</reference>
<name>A0AAU9IKU0_9CILI</name>
<dbReference type="PANTHER" id="PTHR11188:SF17">
    <property type="entry name" value="FI21816P1"/>
    <property type="match status" value="1"/>
</dbReference>
<accession>A0AAU9IKU0</accession>
<protein>
    <recommendedName>
        <fullName evidence="5">Arrestin-like N-terminal domain-containing protein</fullName>
    </recommendedName>
</protein>
<evidence type="ECO:0000259" key="2">
    <source>
        <dbReference type="Pfam" id="PF02752"/>
    </source>
</evidence>
<dbReference type="AlphaFoldDB" id="A0AAU9IKU0"/>
<dbReference type="InterPro" id="IPR011022">
    <property type="entry name" value="Arrestin_C-like"/>
</dbReference>
<dbReference type="InterPro" id="IPR014756">
    <property type="entry name" value="Ig_E-set"/>
</dbReference>
<evidence type="ECO:0008006" key="5">
    <source>
        <dbReference type="Google" id="ProtNLM"/>
    </source>
</evidence>
<dbReference type="Pfam" id="PF02752">
    <property type="entry name" value="Arrestin_C"/>
    <property type="match status" value="1"/>
</dbReference>
<dbReference type="Proteomes" id="UP001162131">
    <property type="component" value="Unassembled WGS sequence"/>
</dbReference>
<dbReference type="GO" id="GO:0005737">
    <property type="term" value="C:cytoplasm"/>
    <property type="evidence" value="ECO:0007669"/>
    <property type="project" value="TreeGrafter"/>
</dbReference>
<sequence>MSSKDIILYIKTKQTTFLSGGFLQGEVWLRIPRNIECRDINLTFLGKEACSWKENSPSKSQSSPSESHNGSSIIIQKEFNLYTWPNQARKGEYIYPFSIHLPEDLPGTFILENDSCSGSVIYTLEATLSTVPPHSVTLPVNIVQVNRHQVDPLSSSALMKISGFCWFSRGAIFLKATANRTSYICNGLIYLTLELDTSRCKISVSNYEITLYRTIILKSDNGKTRVFKESLHSFQAKVPIKHSLLEDEESEVEIPLDSLQSAIGEMWTTKGKFVNCAYSITVRACMESGFCGKYSSDPEIELWVDVNPQTSEIVAPEHSNWNPTRMRTVVISKEYSRL</sequence>
<evidence type="ECO:0000313" key="3">
    <source>
        <dbReference type="EMBL" id="CAG9313827.1"/>
    </source>
</evidence>
<dbReference type="Pfam" id="PF00339">
    <property type="entry name" value="Arrestin_N"/>
    <property type="match status" value="1"/>
</dbReference>
<dbReference type="PANTHER" id="PTHR11188">
    <property type="entry name" value="ARRESTIN DOMAIN CONTAINING PROTEIN"/>
    <property type="match status" value="1"/>
</dbReference>
<dbReference type="GO" id="GO:0015031">
    <property type="term" value="P:protein transport"/>
    <property type="evidence" value="ECO:0007669"/>
    <property type="project" value="TreeGrafter"/>
</dbReference>
<dbReference type="Gene3D" id="2.60.40.640">
    <property type="match status" value="2"/>
</dbReference>
<proteinExistence type="predicted"/>
<feature type="domain" description="Arrestin-like N-terminal" evidence="1">
    <location>
        <begin position="9"/>
        <end position="129"/>
    </location>
</feature>
<gene>
    <name evidence="3" type="ORF">BSTOLATCC_MIC9631</name>
</gene>
<keyword evidence="4" id="KW-1185">Reference proteome</keyword>
<evidence type="ECO:0000259" key="1">
    <source>
        <dbReference type="Pfam" id="PF00339"/>
    </source>
</evidence>